<evidence type="ECO:0000256" key="1">
    <source>
        <dbReference type="SAM" id="SignalP"/>
    </source>
</evidence>
<reference evidence="2 3" key="1">
    <citation type="submission" date="2019-12" db="EMBL/GenBank/DDBJ databases">
        <title>Genomic-based taxomic classification of the family Erythrobacteraceae.</title>
        <authorList>
            <person name="Xu L."/>
        </authorList>
    </citation>
    <scope>NUCLEOTIDE SEQUENCE [LARGE SCALE GENOMIC DNA]</scope>
    <source>
        <strain evidence="2 3">DSM 16225</strain>
    </source>
</reference>
<evidence type="ECO:0000313" key="2">
    <source>
        <dbReference type="EMBL" id="MXO52284.1"/>
    </source>
</evidence>
<dbReference type="Proteomes" id="UP000444185">
    <property type="component" value="Unassembled WGS sequence"/>
</dbReference>
<evidence type="ECO:0000313" key="3">
    <source>
        <dbReference type="Proteomes" id="UP000444185"/>
    </source>
</evidence>
<comment type="caution">
    <text evidence="2">The sequence shown here is derived from an EMBL/GenBank/DDBJ whole genome shotgun (WGS) entry which is preliminary data.</text>
</comment>
<dbReference type="AlphaFoldDB" id="A0A844Y2N0"/>
<sequence>MKRLLLAATVALVVLPAPASANHILNLDTAYDTRGQCEAASARFSVEDRPSLLQRFPNTFSNIGEVAGLLVRAFPCVYDEATDAWYMDDRRLEVLTSEWFLRRGD</sequence>
<name>A0A844Y2N0_9SPHN</name>
<gene>
    <name evidence="2" type="ORF">GRI42_13300</name>
</gene>
<feature type="chain" id="PRO_5032570781" evidence="1">
    <location>
        <begin position="22"/>
        <end position="105"/>
    </location>
</feature>
<organism evidence="2 3">
    <name type="scientific">Qipengyuania gaetbuli</name>
    <dbReference type="NCBI Taxonomy" id="266952"/>
    <lineage>
        <taxon>Bacteria</taxon>
        <taxon>Pseudomonadati</taxon>
        <taxon>Pseudomonadota</taxon>
        <taxon>Alphaproteobacteria</taxon>
        <taxon>Sphingomonadales</taxon>
        <taxon>Erythrobacteraceae</taxon>
        <taxon>Qipengyuania</taxon>
    </lineage>
</organism>
<feature type="signal peptide" evidence="1">
    <location>
        <begin position="1"/>
        <end position="21"/>
    </location>
</feature>
<accession>A0A844Y2N0</accession>
<keyword evidence="3" id="KW-1185">Reference proteome</keyword>
<proteinExistence type="predicted"/>
<protein>
    <submittedName>
        <fullName evidence="2">Uncharacterized protein</fullName>
    </submittedName>
</protein>
<dbReference type="OrthoDB" id="7433409at2"/>
<dbReference type="EMBL" id="WTYF01000004">
    <property type="protein sequence ID" value="MXO52284.1"/>
    <property type="molecule type" value="Genomic_DNA"/>
</dbReference>
<keyword evidence="1" id="KW-0732">Signal</keyword>
<dbReference type="RefSeq" id="WP_160608940.1">
    <property type="nucleotide sequence ID" value="NZ_WTYF01000004.1"/>
</dbReference>